<protein>
    <recommendedName>
        <fullName evidence="3">Type VI secretion system (T6SS), amidase effector protein 4</fullName>
    </recommendedName>
</protein>
<organism evidence="1 2">
    <name type="scientific">Commensalibacter papalotli</name>
    <name type="common">ex Botero et al. 2024</name>
    <dbReference type="NCBI Taxonomy" id="2972766"/>
    <lineage>
        <taxon>Bacteria</taxon>
        <taxon>Pseudomonadati</taxon>
        <taxon>Pseudomonadota</taxon>
        <taxon>Alphaproteobacteria</taxon>
        <taxon>Acetobacterales</taxon>
        <taxon>Acetobacteraceae</taxon>
    </lineage>
</organism>
<comment type="caution">
    <text evidence="1">The sequence shown here is derived from an EMBL/GenBank/DDBJ whole genome shotgun (WGS) entry which is preliminary data.</text>
</comment>
<evidence type="ECO:0000313" key="2">
    <source>
        <dbReference type="Proteomes" id="UP001154272"/>
    </source>
</evidence>
<reference evidence="1" key="1">
    <citation type="submission" date="2022-10" db="EMBL/GenBank/DDBJ databases">
        <authorList>
            <person name="Botero Cardona J."/>
        </authorList>
    </citation>
    <scope>NUCLEOTIDE SEQUENCE</scope>
    <source>
        <strain evidence="1">R-83534</strain>
    </source>
</reference>
<evidence type="ECO:0008006" key="3">
    <source>
        <dbReference type="Google" id="ProtNLM"/>
    </source>
</evidence>
<name>A0ABN8WEM9_9PROT</name>
<dbReference type="RefSeq" id="WP_282024444.1">
    <property type="nucleotide sequence ID" value="NZ_CAMXCH010000004.1"/>
</dbReference>
<dbReference type="InterPro" id="IPR025562">
    <property type="entry name" value="Tae4"/>
</dbReference>
<dbReference type="EMBL" id="CAMXCH010000004">
    <property type="protein sequence ID" value="CAI3953136.1"/>
    <property type="molecule type" value="Genomic_DNA"/>
</dbReference>
<dbReference type="Gene3D" id="3.90.1720.80">
    <property type="match status" value="1"/>
</dbReference>
<keyword evidence="2" id="KW-1185">Reference proteome</keyword>
<accession>A0ABN8WEM9</accession>
<gene>
    <name evidence="1" type="ORF">R83534S58_LOCUS1836</name>
</gene>
<evidence type="ECO:0000313" key="1">
    <source>
        <dbReference type="EMBL" id="CAI3953136.1"/>
    </source>
</evidence>
<proteinExistence type="predicted"/>
<dbReference type="Pfam" id="PF14113">
    <property type="entry name" value="Tae4"/>
    <property type="match status" value="1"/>
</dbReference>
<dbReference type="Proteomes" id="UP001154272">
    <property type="component" value="Unassembled WGS sequence"/>
</dbReference>
<sequence length="221" mass="24943">MKQLYLGFFMSCLYFLHMTHNGFGVAEVYSKTRKSCVQFFDLWRHAETGNPSPEYKYQCAIRLSITLHNVGVDMKSFSQKAVKPASGRQTLGRIIIDGLPVATRADEMAVWLKQNPFCGLGQAEDITGQNWKDKVYGRTGIIAFSSYWGKNQDGGHIDIWNKSRFPYPTPSFSIDGTFGILANFSRFAFGGWGIYNGGYYYGVGIMPNLADSKKIIFFEVK</sequence>